<feature type="transmembrane region" description="Helical" evidence="2">
    <location>
        <begin position="258"/>
        <end position="281"/>
    </location>
</feature>
<dbReference type="SUPFAM" id="SSF48317">
    <property type="entry name" value="Acid phosphatase/Vanadium-dependent haloperoxidase"/>
    <property type="match status" value="1"/>
</dbReference>
<keyword evidence="2" id="KW-1133">Transmembrane helix</keyword>
<dbReference type="OrthoDB" id="3240395at2"/>
<dbReference type="InterPro" id="IPR000326">
    <property type="entry name" value="PAP2/HPO"/>
</dbReference>
<dbReference type="STRING" id="630515.SAMN04489812_2650"/>
<feature type="transmembrane region" description="Helical" evidence="2">
    <location>
        <begin position="143"/>
        <end position="161"/>
    </location>
</feature>
<evidence type="ECO:0000256" key="1">
    <source>
        <dbReference type="SAM" id="MobiDB-lite"/>
    </source>
</evidence>
<evidence type="ECO:0000256" key="2">
    <source>
        <dbReference type="SAM" id="Phobius"/>
    </source>
</evidence>
<gene>
    <name evidence="4" type="ORF">SAMN04489812_2650</name>
</gene>
<dbReference type="RefSeq" id="WP_091525473.1">
    <property type="nucleotide sequence ID" value="NZ_LT629772.1"/>
</dbReference>
<evidence type="ECO:0000313" key="5">
    <source>
        <dbReference type="Proteomes" id="UP000199103"/>
    </source>
</evidence>
<accession>A0A1H1U5F7</accession>
<dbReference type="SMART" id="SM00014">
    <property type="entry name" value="acidPPc"/>
    <property type="match status" value="1"/>
</dbReference>
<protein>
    <submittedName>
        <fullName evidence="4">PAP2 superfamily protein</fullName>
    </submittedName>
</protein>
<keyword evidence="2" id="KW-0472">Membrane</keyword>
<feature type="transmembrane region" description="Helical" evidence="2">
    <location>
        <begin position="28"/>
        <end position="47"/>
    </location>
</feature>
<name>A0A1H1U5F7_9ACTN</name>
<dbReference type="Pfam" id="PF01569">
    <property type="entry name" value="PAP2"/>
    <property type="match status" value="1"/>
</dbReference>
<feature type="domain" description="Phosphatidic acid phosphatase type 2/haloperoxidase" evidence="3">
    <location>
        <begin position="103"/>
        <end position="210"/>
    </location>
</feature>
<dbReference type="Gene3D" id="1.20.144.10">
    <property type="entry name" value="Phosphatidic acid phosphatase type 2/haloperoxidase"/>
    <property type="match status" value="1"/>
</dbReference>
<evidence type="ECO:0000313" key="4">
    <source>
        <dbReference type="EMBL" id="SDS67825.1"/>
    </source>
</evidence>
<keyword evidence="2" id="KW-0812">Transmembrane</keyword>
<sequence>MALTTERPVAVQHGQPSRPDRSAIATPAIPVAILAVIGFAVTSWLALFTAQGQQYDETARQVLDGAGSDTTARLVRLLQEVSVGSAAVALAALIVVALARGRVRVALAAVVLVAGANVSTQLLKHYVLDRPDLGVGSAANSLPSGHTTVVFSLVLAGVLVAPRALRWLVALIGAGVGGLTGLATLIAGWHRPSDVIAAMLVTLAWAALVSALLAGRPRDGRVGFGGVFPALLGAGLAAVGVIIYGFGWSASADASRVIPFTAAVIAGVAGVGVGAYSRLVARTSN</sequence>
<evidence type="ECO:0000259" key="3">
    <source>
        <dbReference type="SMART" id="SM00014"/>
    </source>
</evidence>
<keyword evidence="5" id="KW-1185">Reference proteome</keyword>
<dbReference type="InterPro" id="IPR036938">
    <property type="entry name" value="PAP2/HPO_sf"/>
</dbReference>
<proteinExistence type="predicted"/>
<feature type="transmembrane region" description="Helical" evidence="2">
    <location>
        <begin position="168"/>
        <end position="189"/>
    </location>
</feature>
<feature type="transmembrane region" description="Helical" evidence="2">
    <location>
        <begin position="105"/>
        <end position="123"/>
    </location>
</feature>
<organism evidence="4 5">
    <name type="scientific">Microlunatus soli</name>
    <dbReference type="NCBI Taxonomy" id="630515"/>
    <lineage>
        <taxon>Bacteria</taxon>
        <taxon>Bacillati</taxon>
        <taxon>Actinomycetota</taxon>
        <taxon>Actinomycetes</taxon>
        <taxon>Propionibacteriales</taxon>
        <taxon>Propionibacteriaceae</taxon>
        <taxon>Microlunatus</taxon>
    </lineage>
</organism>
<reference evidence="4 5" key="1">
    <citation type="submission" date="2016-10" db="EMBL/GenBank/DDBJ databases">
        <authorList>
            <person name="de Groot N.N."/>
        </authorList>
    </citation>
    <scope>NUCLEOTIDE SEQUENCE [LARGE SCALE GENOMIC DNA]</scope>
    <source>
        <strain evidence="4 5">DSM 21800</strain>
    </source>
</reference>
<feature type="transmembrane region" description="Helical" evidence="2">
    <location>
        <begin position="222"/>
        <end position="246"/>
    </location>
</feature>
<feature type="transmembrane region" description="Helical" evidence="2">
    <location>
        <begin position="81"/>
        <end position="98"/>
    </location>
</feature>
<feature type="region of interest" description="Disordered" evidence="1">
    <location>
        <begin position="1"/>
        <end position="22"/>
    </location>
</feature>
<dbReference type="Proteomes" id="UP000199103">
    <property type="component" value="Chromosome I"/>
</dbReference>
<dbReference type="CDD" id="cd01610">
    <property type="entry name" value="PAP2_like"/>
    <property type="match status" value="1"/>
</dbReference>
<dbReference type="AlphaFoldDB" id="A0A1H1U5F7"/>
<feature type="transmembrane region" description="Helical" evidence="2">
    <location>
        <begin position="195"/>
        <end position="215"/>
    </location>
</feature>
<dbReference type="EMBL" id="LT629772">
    <property type="protein sequence ID" value="SDS67825.1"/>
    <property type="molecule type" value="Genomic_DNA"/>
</dbReference>